<proteinExistence type="predicted"/>
<dbReference type="EMBL" id="JACVHF010000015">
    <property type="protein sequence ID" value="MBC9785577.1"/>
    <property type="molecule type" value="Genomic_DNA"/>
</dbReference>
<accession>A0ABR7T5R0</accession>
<evidence type="ECO:0000313" key="2">
    <source>
        <dbReference type="Proteomes" id="UP000617402"/>
    </source>
</evidence>
<name>A0ABR7T5R0_HELCL</name>
<keyword evidence="2" id="KW-1185">Reference proteome</keyword>
<evidence type="ECO:0000313" key="1">
    <source>
        <dbReference type="EMBL" id="MBC9785577.1"/>
    </source>
</evidence>
<gene>
    <name evidence="1" type="ORF">H1S01_13860</name>
</gene>
<dbReference type="Gene3D" id="3.40.1190.10">
    <property type="entry name" value="Mur-like, catalytic domain"/>
    <property type="match status" value="1"/>
</dbReference>
<dbReference type="RefSeq" id="WP_188041025.1">
    <property type="nucleotide sequence ID" value="NZ_JACVHF010000015.1"/>
</dbReference>
<sequence length="301" mass="33614">MTLHRWTAGFFTQIIPPHISVLMETRTDRLVIQVPQYRISYQEPSVRQVTNPTITVVPLNAAKGRIRYRCGLSPQADVTATTIHYTTSGSIFNVFLQRNLQVLNGSTISPGEWRVQIPILGSDALHGAIAAWTMAVLLGLAPESAAERLAFISAPEGERNLVPTKEACCKVLWDRGRDLQSVTELLTAITAHDFGAIHFMLLPPDPFTAAEWLKLLSDWYDVLGAPEVHIRLPRYVRFTLPDWTIRIDKPQRFLQDTLSHLPSEDLLIWLGSKPPMPSIEPLAGIRSLEPFSSTALAFTTT</sequence>
<dbReference type="Proteomes" id="UP000617402">
    <property type="component" value="Unassembled WGS sequence"/>
</dbReference>
<dbReference type="InterPro" id="IPR036565">
    <property type="entry name" value="Mur-like_cat_sf"/>
</dbReference>
<protein>
    <submittedName>
        <fullName evidence="1">Uncharacterized protein</fullName>
    </submittedName>
</protein>
<organism evidence="1 2">
    <name type="scientific">Heliobacterium chlorum</name>
    <dbReference type="NCBI Taxonomy" id="2698"/>
    <lineage>
        <taxon>Bacteria</taxon>
        <taxon>Bacillati</taxon>
        <taxon>Bacillota</taxon>
        <taxon>Clostridia</taxon>
        <taxon>Eubacteriales</taxon>
        <taxon>Heliobacteriaceae</taxon>
        <taxon>Heliobacterium</taxon>
    </lineage>
</organism>
<reference evidence="1 2" key="1">
    <citation type="submission" date="2020-07" db="EMBL/GenBank/DDBJ databases">
        <title>Draft whole-genome sequence of Heliobacterium chlorum DSM 3682, type strain.</title>
        <authorList>
            <person name="Kyndt J.A."/>
            <person name="Meyer T.E."/>
            <person name="Imhoff J.F."/>
        </authorList>
    </citation>
    <scope>NUCLEOTIDE SEQUENCE [LARGE SCALE GENOMIC DNA]</scope>
    <source>
        <strain evidence="1 2">DSM 3682</strain>
    </source>
</reference>
<comment type="caution">
    <text evidence="1">The sequence shown here is derived from an EMBL/GenBank/DDBJ whole genome shotgun (WGS) entry which is preliminary data.</text>
</comment>